<dbReference type="Pfam" id="PF00005">
    <property type="entry name" value="ABC_tran"/>
    <property type="match status" value="1"/>
</dbReference>
<dbReference type="RefSeq" id="WP_128692878.1">
    <property type="nucleotide sequence ID" value="NZ_LHQS01000001.1"/>
</dbReference>
<dbReference type="PANTHER" id="PTHR42781">
    <property type="entry name" value="SPERMIDINE/PUTRESCINE IMPORT ATP-BINDING PROTEIN POTA"/>
    <property type="match status" value="1"/>
</dbReference>
<dbReference type="PROSITE" id="PS50893">
    <property type="entry name" value="ABC_TRANSPORTER_2"/>
    <property type="match status" value="1"/>
</dbReference>
<keyword evidence="3" id="KW-0500">Molybdenum</keyword>
<feature type="domain" description="ABC transporter" evidence="11">
    <location>
        <begin position="2"/>
        <end position="234"/>
    </location>
</feature>
<evidence type="ECO:0000256" key="7">
    <source>
        <dbReference type="ARBA" id="ARBA00038781"/>
    </source>
</evidence>
<keyword evidence="13" id="KW-1185">Reference proteome</keyword>
<comment type="caution">
    <text evidence="12">The sequence shown here is derived from an EMBL/GenBank/DDBJ whole genome shotgun (WGS) entry which is preliminary data.</text>
</comment>
<dbReference type="InterPro" id="IPR027417">
    <property type="entry name" value="P-loop_NTPase"/>
</dbReference>
<dbReference type="Gene3D" id="2.40.50.100">
    <property type="match status" value="1"/>
</dbReference>
<dbReference type="AlphaFoldDB" id="A0A498H4N3"/>
<dbReference type="SUPFAM" id="SSF50331">
    <property type="entry name" value="MOP-like"/>
    <property type="match status" value="1"/>
</dbReference>
<dbReference type="OrthoDB" id="31298at2157"/>
<dbReference type="InterPro" id="IPR003593">
    <property type="entry name" value="AAA+_ATPase"/>
</dbReference>
<dbReference type="GO" id="GO:0005886">
    <property type="term" value="C:plasma membrane"/>
    <property type="evidence" value="ECO:0007669"/>
    <property type="project" value="UniProtKB-SubCell"/>
</dbReference>
<dbReference type="EMBL" id="LHQS01000001">
    <property type="protein sequence ID" value="RXE57115.1"/>
    <property type="molecule type" value="Genomic_DNA"/>
</dbReference>
<evidence type="ECO:0000259" key="11">
    <source>
        <dbReference type="PROSITE" id="PS50893"/>
    </source>
</evidence>
<comment type="catalytic activity">
    <reaction evidence="10">
        <text>tungstate(in) + ATP + H2O = tungstate(out) + ADP + phosphate + H(+)</text>
        <dbReference type="Rhea" id="RHEA:35027"/>
        <dbReference type="ChEBI" id="CHEBI:15377"/>
        <dbReference type="ChEBI" id="CHEBI:15378"/>
        <dbReference type="ChEBI" id="CHEBI:30616"/>
        <dbReference type="ChEBI" id="CHEBI:43474"/>
        <dbReference type="ChEBI" id="CHEBI:46502"/>
        <dbReference type="ChEBI" id="CHEBI:456216"/>
        <dbReference type="EC" id="7.3.2.6"/>
    </reaction>
</comment>
<comment type="subunit">
    <text evidence="7">The complex is composed of two ATP-binding proteins (WtpC), two transmembrane proteins (WtpB) and a solute-binding protein (WtpA).</text>
</comment>
<dbReference type="InterPro" id="IPR050093">
    <property type="entry name" value="ABC_SmlMolc_Importer"/>
</dbReference>
<dbReference type="SUPFAM" id="SSF52540">
    <property type="entry name" value="P-loop containing nucleoside triphosphate hydrolases"/>
    <property type="match status" value="1"/>
</dbReference>
<name>A0A498H4N3_9EURY</name>
<dbReference type="EC" id="7.3.2.6" evidence="8"/>
<keyword evidence="4" id="KW-0547">Nucleotide-binding</keyword>
<dbReference type="CDD" id="cd03260">
    <property type="entry name" value="ABC_PstB_phosphate_transporter"/>
    <property type="match status" value="1"/>
</dbReference>
<dbReference type="InterPro" id="IPR003439">
    <property type="entry name" value="ABC_transporter-like_ATP-bd"/>
</dbReference>
<evidence type="ECO:0000256" key="9">
    <source>
        <dbReference type="ARBA" id="ARBA00041133"/>
    </source>
</evidence>
<gene>
    <name evidence="12" type="ORF">ABH15_03035</name>
</gene>
<evidence type="ECO:0000256" key="2">
    <source>
        <dbReference type="ARBA" id="ARBA00022448"/>
    </source>
</evidence>
<dbReference type="PROSITE" id="PS00211">
    <property type="entry name" value="ABC_TRANSPORTER_1"/>
    <property type="match status" value="1"/>
</dbReference>
<dbReference type="Proteomes" id="UP000290932">
    <property type="component" value="Unassembled WGS sequence"/>
</dbReference>
<dbReference type="InterPro" id="IPR005670">
    <property type="entry name" value="PstB-like"/>
</dbReference>
<dbReference type="PANTHER" id="PTHR42781:SF4">
    <property type="entry name" value="SPERMIDINE_PUTRESCINE IMPORT ATP-BINDING PROTEIN POTA"/>
    <property type="match status" value="1"/>
</dbReference>
<sequence length="361" mass="39065">MIEITDVFKRFDENEVLRGVNLTVRDGEIFAVIGPSGSGKSTLLRIVNLLETPTSGRVLIDGTDIHAADRQLSIRRRMGMVFQKPVVFSTTVYENVAAGLRIRGVNETAIRHRVEEALELIGLADREEQNARTLSGGEMQRVAVARALVTDPVLLLMDEPTANLDPIATETIEDLIRRINRDYGTTLIITTHDLLQGQRLAHRMGVMIDGAFAQIGTPREIFSEPKTRSVARFVGMENILEGRIAAGDRGIATVDVGGTPVTAATLLPAGDEVCLCIRPEDITLYVAGSDAGSSRNVYTGTVTSIRSLGPFSQIGIDCGFTVAALVTWKAVEDLSLSTGGEVQIAFKASAVHVVRRAEEKL</sequence>
<comment type="similarity">
    <text evidence="6">Belongs to the ABC transporter superfamily. Sulfate/tungstate importer (TC 3.A.1.6) family.</text>
</comment>
<keyword evidence="2" id="KW-0813">Transport</keyword>
<comment type="subcellular location">
    <subcellularLocation>
        <location evidence="1">Cell membrane</location>
        <topology evidence="1">Peripheral membrane protein</topology>
    </subcellularLocation>
</comment>
<dbReference type="GO" id="GO:1901238">
    <property type="term" value="F:ABC-type tungstate transporter activity"/>
    <property type="evidence" value="ECO:0007669"/>
    <property type="project" value="UniProtKB-EC"/>
</dbReference>
<evidence type="ECO:0000256" key="5">
    <source>
        <dbReference type="ARBA" id="ARBA00022840"/>
    </source>
</evidence>
<dbReference type="GO" id="GO:0035435">
    <property type="term" value="P:phosphate ion transmembrane transport"/>
    <property type="evidence" value="ECO:0007669"/>
    <property type="project" value="InterPro"/>
</dbReference>
<keyword evidence="5" id="KW-0067">ATP-binding</keyword>
<evidence type="ECO:0000256" key="1">
    <source>
        <dbReference type="ARBA" id="ARBA00004202"/>
    </source>
</evidence>
<proteinExistence type="inferred from homology"/>
<dbReference type="Gene3D" id="3.40.50.300">
    <property type="entry name" value="P-loop containing nucleotide triphosphate hydrolases"/>
    <property type="match status" value="1"/>
</dbReference>
<evidence type="ECO:0000313" key="13">
    <source>
        <dbReference type="Proteomes" id="UP000290932"/>
    </source>
</evidence>
<evidence type="ECO:0000256" key="6">
    <source>
        <dbReference type="ARBA" id="ARBA00038307"/>
    </source>
</evidence>
<dbReference type="Pfam" id="PF03459">
    <property type="entry name" value="TOBE"/>
    <property type="match status" value="1"/>
</dbReference>
<reference evidence="12 13" key="1">
    <citation type="journal article" date="2015" name="Int. J. Syst. Evol. Microbiol.">
        <title>Methanoculleus taiwanensis sp. nov., a methanogen isolated from deep marine sediment at the deformation front area near Taiwan.</title>
        <authorList>
            <person name="Weng C.Y."/>
            <person name="Chen S.C."/>
            <person name="Lai M.C."/>
            <person name="Wu S.Y."/>
            <person name="Lin S."/>
            <person name="Yang T.F."/>
            <person name="Chen P.C."/>
        </authorList>
    </citation>
    <scope>NUCLEOTIDE SEQUENCE [LARGE SCALE GENOMIC DNA]</scope>
    <source>
        <strain evidence="12 13">CYW4</strain>
    </source>
</reference>
<dbReference type="GO" id="GO:0016887">
    <property type="term" value="F:ATP hydrolysis activity"/>
    <property type="evidence" value="ECO:0007669"/>
    <property type="project" value="InterPro"/>
</dbReference>
<accession>A0A498H4N3</accession>
<dbReference type="InterPro" id="IPR017871">
    <property type="entry name" value="ABC_transporter-like_CS"/>
</dbReference>
<protein>
    <recommendedName>
        <fullName evidence="9">Molybdate/tungstate import ATP-binding protein WtpC</fullName>
        <ecNumber evidence="8">7.3.2.6</ecNumber>
    </recommendedName>
</protein>
<organism evidence="12 13">
    <name type="scientific">Methanoculleus taiwanensis</name>
    <dbReference type="NCBI Taxonomy" id="1550565"/>
    <lineage>
        <taxon>Archaea</taxon>
        <taxon>Methanobacteriati</taxon>
        <taxon>Methanobacteriota</taxon>
        <taxon>Stenosarchaea group</taxon>
        <taxon>Methanomicrobia</taxon>
        <taxon>Methanomicrobiales</taxon>
        <taxon>Methanomicrobiaceae</taxon>
        <taxon>Methanoculleus</taxon>
    </lineage>
</organism>
<dbReference type="GO" id="GO:0005315">
    <property type="term" value="F:phosphate transmembrane transporter activity"/>
    <property type="evidence" value="ECO:0007669"/>
    <property type="project" value="InterPro"/>
</dbReference>
<dbReference type="GO" id="GO:0005524">
    <property type="term" value="F:ATP binding"/>
    <property type="evidence" value="ECO:0007669"/>
    <property type="project" value="UniProtKB-KW"/>
</dbReference>
<evidence type="ECO:0000256" key="10">
    <source>
        <dbReference type="ARBA" id="ARBA00047936"/>
    </source>
</evidence>
<evidence type="ECO:0000313" key="12">
    <source>
        <dbReference type="EMBL" id="RXE57115.1"/>
    </source>
</evidence>
<evidence type="ECO:0000256" key="4">
    <source>
        <dbReference type="ARBA" id="ARBA00022741"/>
    </source>
</evidence>
<evidence type="ECO:0000256" key="8">
    <source>
        <dbReference type="ARBA" id="ARBA00039025"/>
    </source>
</evidence>
<dbReference type="SMART" id="SM00382">
    <property type="entry name" value="AAA"/>
    <property type="match status" value="1"/>
</dbReference>
<dbReference type="InterPro" id="IPR005116">
    <property type="entry name" value="Transp-assoc_OB_typ1"/>
</dbReference>
<dbReference type="InterPro" id="IPR008995">
    <property type="entry name" value="Mo/tungstate-bd_C_term_dom"/>
</dbReference>
<evidence type="ECO:0000256" key="3">
    <source>
        <dbReference type="ARBA" id="ARBA00022505"/>
    </source>
</evidence>